<sequence length="286" mass="31529">MPHTENIILCVDLGGTHCSSGLVHGSPAVVMDGSYFRGNVNSNAERVQILSAIKQTIDKTLSSTTHLPSEIFISCPGPFDYENGISLMDGMNKYQSLLGFNLKEFFANITGIDLSSIYFYNDAAAFLLGEVVNKKMENRRVIGLTLGTGLGSSLYENGTIVDLNLGSAVFSNGIVEDFISTRGVLAHLTEKFGYIPVDNIKDIAERPDLEIFRKEAFDFLSNQLITFIKEYIYPLTPDTIIIGGSIAKAHNYFFDKLLCTLDTELSLASFDERNLFLGLTLKTFSI</sequence>
<dbReference type="SUPFAM" id="SSF53067">
    <property type="entry name" value="Actin-like ATPase domain"/>
    <property type="match status" value="1"/>
</dbReference>
<dbReference type="Pfam" id="PF00480">
    <property type="entry name" value="ROK"/>
    <property type="match status" value="1"/>
</dbReference>
<proteinExistence type="inferred from homology"/>
<evidence type="ECO:0000256" key="1">
    <source>
        <dbReference type="ARBA" id="ARBA00006479"/>
    </source>
</evidence>
<evidence type="ECO:0000313" key="3">
    <source>
        <dbReference type="Proteomes" id="UP000315908"/>
    </source>
</evidence>
<reference evidence="2 3" key="1">
    <citation type="journal article" date="2015" name="Stand. Genomic Sci.">
        <title>Genomic Encyclopedia of Bacterial and Archaeal Type Strains, Phase III: the genomes of soil and plant-associated and newly described type strains.</title>
        <authorList>
            <person name="Whitman W.B."/>
            <person name="Woyke T."/>
            <person name="Klenk H.P."/>
            <person name="Zhou Y."/>
            <person name="Lilburn T.G."/>
            <person name="Beck B.J."/>
            <person name="De Vos P."/>
            <person name="Vandamme P."/>
            <person name="Eisen J.A."/>
            <person name="Garrity G."/>
            <person name="Hugenholtz P."/>
            <person name="Kyrpides N.C."/>
        </authorList>
    </citation>
    <scope>NUCLEOTIDE SEQUENCE [LARGE SCALE GENOMIC DNA]</scope>
    <source>
        <strain evidence="2 3">CGMCC 1.6855</strain>
    </source>
</reference>
<dbReference type="EMBL" id="VLKR01000011">
    <property type="protein sequence ID" value="TWI19991.1"/>
    <property type="molecule type" value="Genomic_DNA"/>
</dbReference>
<dbReference type="Gene3D" id="3.30.420.40">
    <property type="match status" value="2"/>
</dbReference>
<dbReference type="InterPro" id="IPR000600">
    <property type="entry name" value="ROK"/>
</dbReference>
<evidence type="ECO:0000313" key="2">
    <source>
        <dbReference type="EMBL" id="TWI19991.1"/>
    </source>
</evidence>
<dbReference type="RefSeq" id="WP_167512261.1">
    <property type="nucleotide sequence ID" value="NZ_VLKR01000011.1"/>
</dbReference>
<protein>
    <submittedName>
        <fullName evidence="2">Glucokinase</fullName>
    </submittedName>
</protein>
<gene>
    <name evidence="2" type="ORF">IQ31_02431</name>
</gene>
<dbReference type="PANTHER" id="PTHR18964">
    <property type="entry name" value="ROK (REPRESSOR, ORF, KINASE) FAMILY"/>
    <property type="match status" value="1"/>
</dbReference>
<keyword evidence="2" id="KW-0808">Transferase</keyword>
<keyword evidence="2" id="KW-0418">Kinase</keyword>
<dbReference type="GO" id="GO:0016301">
    <property type="term" value="F:kinase activity"/>
    <property type="evidence" value="ECO:0007669"/>
    <property type="project" value="UniProtKB-KW"/>
</dbReference>
<name>A0A562MKB0_9SPHI</name>
<dbReference type="Proteomes" id="UP000315908">
    <property type="component" value="Unassembled WGS sequence"/>
</dbReference>
<comment type="caution">
    <text evidence="2">The sequence shown here is derived from an EMBL/GenBank/DDBJ whole genome shotgun (WGS) entry which is preliminary data.</text>
</comment>
<dbReference type="InterPro" id="IPR043129">
    <property type="entry name" value="ATPase_NBD"/>
</dbReference>
<organism evidence="2 3">
    <name type="scientific">Sphingobacterium siyangense</name>
    <dbReference type="NCBI Taxonomy" id="459529"/>
    <lineage>
        <taxon>Bacteria</taxon>
        <taxon>Pseudomonadati</taxon>
        <taxon>Bacteroidota</taxon>
        <taxon>Sphingobacteriia</taxon>
        <taxon>Sphingobacteriales</taxon>
        <taxon>Sphingobacteriaceae</taxon>
        <taxon>Sphingobacterium</taxon>
    </lineage>
</organism>
<comment type="similarity">
    <text evidence="1">Belongs to the ROK (NagC/XylR) family.</text>
</comment>
<dbReference type="PANTHER" id="PTHR18964:SF149">
    <property type="entry name" value="BIFUNCTIONAL UDP-N-ACETYLGLUCOSAMINE 2-EPIMERASE_N-ACETYLMANNOSAMINE KINASE"/>
    <property type="match status" value="1"/>
</dbReference>
<dbReference type="AlphaFoldDB" id="A0A562MKB0"/>
<accession>A0A562MKB0</accession>